<dbReference type="Proteomes" id="UP001409585">
    <property type="component" value="Unassembled WGS sequence"/>
</dbReference>
<proteinExistence type="inferred from homology"/>
<evidence type="ECO:0000256" key="1">
    <source>
        <dbReference type="HAMAP-Rule" id="MF_00775"/>
    </source>
</evidence>
<name>A0AAV3U2D2_9ALTE</name>
<comment type="similarity">
    <text evidence="1">Belongs to the UPF0311 family.</text>
</comment>
<evidence type="ECO:0000256" key="2">
    <source>
        <dbReference type="SAM" id="SignalP"/>
    </source>
</evidence>
<reference evidence="4" key="1">
    <citation type="journal article" date="2019" name="Int. J. Syst. Evol. Microbiol.">
        <title>The Global Catalogue of Microorganisms (GCM) 10K type strain sequencing project: providing services to taxonomists for standard genome sequencing and annotation.</title>
        <authorList>
            <consortium name="The Broad Institute Genomics Platform"/>
            <consortium name="The Broad Institute Genome Sequencing Center for Infectious Disease"/>
            <person name="Wu L."/>
            <person name="Ma J."/>
        </authorList>
    </citation>
    <scope>NUCLEOTIDE SEQUENCE [LARGE SCALE GENOMIC DNA]</scope>
    <source>
        <strain evidence="4">JCM 19134</strain>
    </source>
</reference>
<dbReference type="RefSeq" id="WP_345421841.1">
    <property type="nucleotide sequence ID" value="NZ_AP031496.1"/>
</dbReference>
<evidence type="ECO:0000313" key="4">
    <source>
        <dbReference type="Proteomes" id="UP001409585"/>
    </source>
</evidence>
<sequence length="176" mass="19102">MPKLTITTALCLLATTLAVNLTQANDAKVETPPTAEPYLEFAFEEIVTLANAMPVGTTGLGKRNIIPITGGRFYGDKLKGEILPGGWDWQLQRADGCTLIEADYMLKTDDGVIINVLNKGTLCQMPGKGFSARTHPVFEVPVGKYDWLNKTTFIGTLEPAPKSEGPAVKIKFYAVK</sequence>
<dbReference type="AlphaFoldDB" id="A0AAV3U2D2"/>
<gene>
    <name evidence="3" type="ORF">GCM10025791_22820</name>
</gene>
<dbReference type="PANTHER" id="PTHR37315">
    <property type="entry name" value="UPF0311 PROTEIN BLR7842"/>
    <property type="match status" value="1"/>
</dbReference>
<accession>A0AAV3U2D2</accession>
<dbReference type="PANTHER" id="PTHR37315:SF1">
    <property type="entry name" value="UPF0311 PROTEIN BLR7842"/>
    <property type="match status" value="1"/>
</dbReference>
<organism evidence="3 4">
    <name type="scientific">Halioxenophilus aromaticivorans</name>
    <dbReference type="NCBI Taxonomy" id="1306992"/>
    <lineage>
        <taxon>Bacteria</taxon>
        <taxon>Pseudomonadati</taxon>
        <taxon>Pseudomonadota</taxon>
        <taxon>Gammaproteobacteria</taxon>
        <taxon>Alteromonadales</taxon>
        <taxon>Alteromonadaceae</taxon>
        <taxon>Halioxenophilus</taxon>
    </lineage>
</organism>
<keyword evidence="4" id="KW-1185">Reference proteome</keyword>
<protein>
    <recommendedName>
        <fullName evidence="1">UPF0311 protein GCM10025791_22820</fullName>
    </recommendedName>
</protein>
<feature type="signal peptide" evidence="2">
    <location>
        <begin position="1"/>
        <end position="24"/>
    </location>
</feature>
<dbReference type="Pfam" id="PF11578">
    <property type="entry name" value="DUF3237"/>
    <property type="match status" value="1"/>
</dbReference>
<dbReference type="HAMAP" id="MF_00775">
    <property type="entry name" value="UPF0311"/>
    <property type="match status" value="1"/>
</dbReference>
<dbReference type="InterPro" id="IPR020915">
    <property type="entry name" value="UPF0311"/>
</dbReference>
<keyword evidence="2" id="KW-0732">Signal</keyword>
<dbReference type="EMBL" id="BAABLX010000017">
    <property type="protein sequence ID" value="GAA4943438.1"/>
    <property type="molecule type" value="Genomic_DNA"/>
</dbReference>
<feature type="chain" id="PRO_5043808542" description="UPF0311 protein GCM10025791_22820" evidence="2">
    <location>
        <begin position="25"/>
        <end position="176"/>
    </location>
</feature>
<comment type="caution">
    <text evidence="3">The sequence shown here is derived from an EMBL/GenBank/DDBJ whole genome shotgun (WGS) entry which is preliminary data.</text>
</comment>
<dbReference type="Gene3D" id="2.40.160.20">
    <property type="match status" value="1"/>
</dbReference>
<evidence type="ECO:0000313" key="3">
    <source>
        <dbReference type="EMBL" id="GAA4943438.1"/>
    </source>
</evidence>